<gene>
    <name evidence="1" type="ORF">GNH96_03230</name>
</gene>
<dbReference type="SUPFAM" id="SSF53756">
    <property type="entry name" value="UDP-Glycosyltransferase/glycogen phosphorylase"/>
    <property type="match status" value="1"/>
</dbReference>
<accession>A0A858Q5G8</accession>
<name>A0A858Q5G8_9GAMM</name>
<dbReference type="Gene3D" id="3.40.50.2000">
    <property type="entry name" value="Glycogen Phosphorylase B"/>
    <property type="match status" value="1"/>
</dbReference>
<dbReference type="Proteomes" id="UP000503004">
    <property type="component" value="Chromosome"/>
</dbReference>
<dbReference type="Pfam" id="PF13528">
    <property type="entry name" value="Glyco_trans_1_3"/>
    <property type="match status" value="1"/>
</dbReference>
<dbReference type="InterPro" id="IPR005262">
    <property type="entry name" value="MJ1255-like"/>
</dbReference>
<organism evidence="1 2">
    <name type="scientific">Methylococcus geothermalis</name>
    <dbReference type="NCBI Taxonomy" id="2681310"/>
    <lineage>
        <taxon>Bacteria</taxon>
        <taxon>Pseudomonadati</taxon>
        <taxon>Pseudomonadota</taxon>
        <taxon>Gammaproteobacteria</taxon>
        <taxon>Methylococcales</taxon>
        <taxon>Methylococcaceae</taxon>
        <taxon>Methylococcus</taxon>
    </lineage>
</organism>
<proteinExistence type="predicted"/>
<reference evidence="2" key="1">
    <citation type="submission" date="2019-12" db="EMBL/GenBank/DDBJ databases">
        <authorList>
            <person name="Awala S.I."/>
            <person name="Rhee S.K."/>
        </authorList>
    </citation>
    <scope>NUCLEOTIDE SEQUENCE [LARGE SCALE GENOMIC DNA]</scope>
    <source>
        <strain evidence="2">IM1</strain>
    </source>
</reference>
<evidence type="ECO:0000313" key="1">
    <source>
        <dbReference type="EMBL" id="QJD29077.1"/>
    </source>
</evidence>
<keyword evidence="1" id="KW-0808">Transferase</keyword>
<evidence type="ECO:0000313" key="2">
    <source>
        <dbReference type="Proteomes" id="UP000503004"/>
    </source>
</evidence>
<dbReference type="RefSeq" id="WP_169602239.1">
    <property type="nucleotide sequence ID" value="NZ_CP046565.1"/>
</dbReference>
<protein>
    <submittedName>
        <fullName evidence="1">Glycosyltransferase</fullName>
    </submittedName>
</protein>
<sequence length="354" mass="40393">MRIFYGVQATGNGHITRARVMAPALEAAGFEVTYLFTGRPWDHLFEMEVFGDYLWRKGLTFSTKAGRVSYLKTSVRNDLMRFIRDVRTLDLTHYDLIITDFEPVTAWAARMQKREVIGIGHQYAFGYPIPKTGDDILARTVLKYFAPASVGLGLHWHHFEQPILPPIIETPPEPETVLEHKVLVYLPFEDIREIVTLLEPLREYEFHVYSPAVSRDRPEHIHIKQLSRTGFQQDLRDCSSVICNAGFELASEALQMGKKLLVKPLRAQMEQLSNALGLEQTQLGAVMPELDRASVAHWLKNGHAVRVVYPDVASHIVGWLKAGDRHIDHAWVRSVWDEVRYDYGAAPQRRANAA</sequence>
<dbReference type="GO" id="GO:0016740">
    <property type="term" value="F:transferase activity"/>
    <property type="evidence" value="ECO:0007669"/>
    <property type="project" value="UniProtKB-KW"/>
</dbReference>
<dbReference type="NCBIfam" id="TIGR00661">
    <property type="entry name" value="MJ1255"/>
    <property type="match status" value="1"/>
</dbReference>
<dbReference type="EMBL" id="CP046565">
    <property type="protein sequence ID" value="QJD29077.1"/>
    <property type="molecule type" value="Genomic_DNA"/>
</dbReference>
<keyword evidence="2" id="KW-1185">Reference proteome</keyword>
<dbReference type="AlphaFoldDB" id="A0A858Q5G8"/>
<dbReference type="KEGG" id="metu:GNH96_03230"/>